<organism evidence="1">
    <name type="scientific">bioreactor metagenome</name>
    <dbReference type="NCBI Taxonomy" id="1076179"/>
    <lineage>
        <taxon>unclassified sequences</taxon>
        <taxon>metagenomes</taxon>
        <taxon>ecological metagenomes</taxon>
    </lineage>
</organism>
<protein>
    <recommendedName>
        <fullName evidence="2">Ubiquitin-like domain-containing protein</fullName>
    </recommendedName>
</protein>
<gene>
    <name evidence="1" type="ORF">SDC9_120405</name>
</gene>
<name>A0A645C763_9ZZZZ</name>
<accession>A0A645C763</accession>
<dbReference type="EMBL" id="VSSQ01025358">
    <property type="protein sequence ID" value="MPM73425.1"/>
    <property type="molecule type" value="Genomic_DNA"/>
</dbReference>
<sequence>MAMESGITVNFSSNEINIRTKTLKDLRSPRFVHIFINEKERHLLIRRCEERDNDAFPIDYAAVEIDKKCRFKAKPLVIYLASVIGLPYPSKTLRFCGNLLEDGDTVLIDLDDHQFLPYPDRSILGVRHG</sequence>
<evidence type="ECO:0000313" key="1">
    <source>
        <dbReference type="EMBL" id="MPM73425.1"/>
    </source>
</evidence>
<reference evidence="1" key="1">
    <citation type="submission" date="2019-08" db="EMBL/GenBank/DDBJ databases">
        <authorList>
            <person name="Kucharzyk K."/>
            <person name="Murdoch R.W."/>
            <person name="Higgins S."/>
            <person name="Loffler F."/>
        </authorList>
    </citation>
    <scope>NUCLEOTIDE SEQUENCE</scope>
</reference>
<proteinExistence type="predicted"/>
<evidence type="ECO:0008006" key="2">
    <source>
        <dbReference type="Google" id="ProtNLM"/>
    </source>
</evidence>
<comment type="caution">
    <text evidence="1">The sequence shown here is derived from an EMBL/GenBank/DDBJ whole genome shotgun (WGS) entry which is preliminary data.</text>
</comment>
<dbReference type="AlphaFoldDB" id="A0A645C763"/>